<dbReference type="PROSITE" id="PS01116">
    <property type="entry name" value="XANTH_URACIL_PERMASE"/>
    <property type="match status" value="1"/>
</dbReference>
<evidence type="ECO:0000256" key="4">
    <source>
        <dbReference type="ARBA" id="ARBA00022475"/>
    </source>
</evidence>
<comment type="similarity">
    <text evidence="2">Belongs to the nucleobase:cation symporter-2 (NCS2) (TC 2.A.40) family.</text>
</comment>
<dbReference type="PANTHER" id="PTHR42810:SF4">
    <property type="entry name" value="URIC ACID TRANSPORTER UACT"/>
    <property type="match status" value="1"/>
</dbReference>
<name>A0A644UE57_9ZZZZ</name>
<comment type="subcellular location">
    <subcellularLocation>
        <location evidence="1">Cell membrane</location>
        <topology evidence="1">Multi-pass membrane protein</topology>
    </subcellularLocation>
</comment>
<evidence type="ECO:0000256" key="8">
    <source>
        <dbReference type="SAM" id="Phobius"/>
    </source>
</evidence>
<protein>
    <submittedName>
        <fullName evidence="9">Uric acid permease PucK</fullName>
    </submittedName>
</protein>
<feature type="transmembrane region" description="Helical" evidence="8">
    <location>
        <begin position="16"/>
        <end position="34"/>
    </location>
</feature>
<feature type="transmembrane region" description="Helical" evidence="8">
    <location>
        <begin position="337"/>
        <end position="356"/>
    </location>
</feature>
<feature type="transmembrane region" description="Helical" evidence="8">
    <location>
        <begin position="308"/>
        <end position="331"/>
    </location>
</feature>
<proteinExistence type="inferred from homology"/>
<comment type="caution">
    <text evidence="9">The sequence shown here is derived from an EMBL/GenBank/DDBJ whole genome shotgun (WGS) entry which is preliminary data.</text>
</comment>
<dbReference type="NCBIfam" id="NF037981">
    <property type="entry name" value="NCS2_1"/>
    <property type="match status" value="1"/>
</dbReference>
<keyword evidence="3" id="KW-0813">Transport</keyword>
<keyword evidence="7 8" id="KW-0472">Membrane</keyword>
<keyword evidence="5 8" id="KW-0812">Transmembrane</keyword>
<dbReference type="GO" id="GO:0042907">
    <property type="term" value="F:xanthine transmembrane transporter activity"/>
    <property type="evidence" value="ECO:0007669"/>
    <property type="project" value="TreeGrafter"/>
</dbReference>
<dbReference type="InterPro" id="IPR006042">
    <property type="entry name" value="Xan_ur_permease"/>
</dbReference>
<evidence type="ECO:0000313" key="9">
    <source>
        <dbReference type="EMBL" id="MPL77132.1"/>
    </source>
</evidence>
<sequence length="429" mass="44759">MNHSLGKTMFLGTQHVLAMYAGAIIVPLIVGSALKLNAEQMAYIIAADLFTSGIATLLQAWRNPVFGIGLPVVLGCTFTAVFPMINIGNQFGIQAIYGAIICSGLFVFLISGWFGKLAKFFPPVVTGSVVTIIGITLVPVAINNMAGGVGSPDFGAVSNLTLAFGVLLFIILLNRFATGFIRAISVLLGLIVGTLVAAAMGTVHVNTVAEASWFNMVTPLYFGTPVFEPSAILTMIVVAIVSMVESTGVFLALGEICGRKLDQDDLARGYRAEGLAVLIGGLLNSFPYTTFSQNVGLVQLSKSKSVNVVVAAGVILLFLGMIPKFAALAMIIPNAVLGGAMVAMFGMVVAAGIKMLGKIDFSSNDNLLVIACSVALGMGVTVVPDLFMQFPPLVKILFGNGIVAGATTAIVLNIILNMGRTEGHGETDF</sequence>
<dbReference type="EMBL" id="VSSQ01000103">
    <property type="protein sequence ID" value="MPL77132.1"/>
    <property type="molecule type" value="Genomic_DNA"/>
</dbReference>
<reference evidence="9" key="1">
    <citation type="submission" date="2019-08" db="EMBL/GenBank/DDBJ databases">
        <authorList>
            <person name="Kucharzyk K."/>
            <person name="Murdoch R.W."/>
            <person name="Higgins S."/>
            <person name="Loffler F."/>
        </authorList>
    </citation>
    <scope>NUCLEOTIDE SEQUENCE</scope>
</reference>
<organism evidence="9">
    <name type="scientific">bioreactor metagenome</name>
    <dbReference type="NCBI Taxonomy" id="1076179"/>
    <lineage>
        <taxon>unclassified sequences</taxon>
        <taxon>metagenomes</taxon>
        <taxon>ecological metagenomes</taxon>
    </lineage>
</organism>
<keyword evidence="4" id="KW-1003">Cell membrane</keyword>
<feature type="transmembrane region" description="Helical" evidence="8">
    <location>
        <begin position="120"/>
        <end position="142"/>
    </location>
</feature>
<evidence type="ECO:0000256" key="7">
    <source>
        <dbReference type="ARBA" id="ARBA00023136"/>
    </source>
</evidence>
<feature type="transmembrane region" description="Helical" evidence="8">
    <location>
        <begin position="396"/>
        <end position="416"/>
    </location>
</feature>
<feature type="transmembrane region" description="Helical" evidence="8">
    <location>
        <begin position="368"/>
        <end position="390"/>
    </location>
</feature>
<dbReference type="NCBIfam" id="TIGR03173">
    <property type="entry name" value="pbuX"/>
    <property type="match status" value="1"/>
</dbReference>
<evidence type="ECO:0000256" key="6">
    <source>
        <dbReference type="ARBA" id="ARBA00022989"/>
    </source>
</evidence>
<feature type="transmembrane region" description="Helical" evidence="8">
    <location>
        <begin position="65"/>
        <end position="85"/>
    </location>
</feature>
<dbReference type="AlphaFoldDB" id="A0A644UE57"/>
<feature type="transmembrane region" description="Helical" evidence="8">
    <location>
        <begin position="154"/>
        <end position="174"/>
    </location>
</feature>
<dbReference type="Pfam" id="PF00860">
    <property type="entry name" value="Xan_ur_permease"/>
    <property type="match status" value="1"/>
</dbReference>
<feature type="transmembrane region" description="Helical" evidence="8">
    <location>
        <begin position="229"/>
        <end position="253"/>
    </location>
</feature>
<gene>
    <name evidence="9" type="primary">pucK_1</name>
    <name evidence="9" type="ORF">SDC9_22983</name>
</gene>
<dbReference type="PANTHER" id="PTHR42810">
    <property type="entry name" value="PURINE PERMEASE C1399.01C-RELATED"/>
    <property type="match status" value="1"/>
</dbReference>
<evidence type="ECO:0000256" key="5">
    <source>
        <dbReference type="ARBA" id="ARBA00022692"/>
    </source>
</evidence>
<feature type="transmembrane region" description="Helical" evidence="8">
    <location>
        <begin position="186"/>
        <end position="209"/>
    </location>
</feature>
<evidence type="ECO:0000256" key="1">
    <source>
        <dbReference type="ARBA" id="ARBA00004651"/>
    </source>
</evidence>
<dbReference type="InterPro" id="IPR017588">
    <property type="entry name" value="UacT-like"/>
</dbReference>
<accession>A0A644UE57</accession>
<dbReference type="InterPro" id="IPR006043">
    <property type="entry name" value="NCS2"/>
</dbReference>
<evidence type="ECO:0000256" key="2">
    <source>
        <dbReference type="ARBA" id="ARBA00008821"/>
    </source>
</evidence>
<dbReference type="GO" id="GO:0005886">
    <property type="term" value="C:plasma membrane"/>
    <property type="evidence" value="ECO:0007669"/>
    <property type="project" value="UniProtKB-SubCell"/>
</dbReference>
<dbReference type="NCBIfam" id="TIGR00801">
    <property type="entry name" value="ncs2"/>
    <property type="match status" value="1"/>
</dbReference>
<keyword evidence="6 8" id="KW-1133">Transmembrane helix</keyword>
<evidence type="ECO:0000256" key="3">
    <source>
        <dbReference type="ARBA" id="ARBA00022448"/>
    </source>
</evidence>
<feature type="transmembrane region" description="Helical" evidence="8">
    <location>
        <begin position="91"/>
        <end position="113"/>
    </location>
</feature>